<evidence type="ECO:0000313" key="1">
    <source>
        <dbReference type="EMBL" id="KAF2903610.1"/>
    </source>
</evidence>
<proteinExistence type="predicted"/>
<dbReference type="EMBL" id="VTPC01000973">
    <property type="protein sequence ID" value="KAF2903610.1"/>
    <property type="molecule type" value="Genomic_DNA"/>
</dbReference>
<dbReference type="AlphaFoldDB" id="A0A8K0DNI2"/>
<feature type="non-terminal residue" evidence="1">
    <location>
        <position position="1"/>
    </location>
</feature>
<comment type="caution">
    <text evidence="1">The sequence shown here is derived from an EMBL/GenBank/DDBJ whole genome shotgun (WGS) entry which is preliminary data.</text>
</comment>
<evidence type="ECO:0000313" key="2">
    <source>
        <dbReference type="Proteomes" id="UP000801492"/>
    </source>
</evidence>
<protein>
    <submittedName>
        <fullName evidence="1">Uncharacterized protein</fullName>
    </submittedName>
</protein>
<reference evidence="1" key="1">
    <citation type="submission" date="2019-08" db="EMBL/GenBank/DDBJ databases">
        <title>The genome of the North American firefly Photinus pyralis.</title>
        <authorList>
            <consortium name="Photinus pyralis genome working group"/>
            <person name="Fallon T.R."/>
            <person name="Sander Lower S.E."/>
            <person name="Weng J.-K."/>
        </authorList>
    </citation>
    <scope>NUCLEOTIDE SEQUENCE</scope>
    <source>
        <strain evidence="1">TRF0915ILg1</strain>
        <tissue evidence="1">Whole body</tissue>
    </source>
</reference>
<dbReference type="Proteomes" id="UP000801492">
    <property type="component" value="Unassembled WGS sequence"/>
</dbReference>
<name>A0A8K0DNI2_IGNLU</name>
<sequence length="52" mass="5824">LIEINVMSTTQRTANAVFSYLDKSDKEADTLAMVAQKIESENFIEKSNEVLS</sequence>
<keyword evidence="2" id="KW-1185">Reference proteome</keyword>
<accession>A0A8K0DNI2</accession>
<organism evidence="1 2">
    <name type="scientific">Ignelater luminosus</name>
    <name type="common">Cucubano</name>
    <name type="synonym">Pyrophorus luminosus</name>
    <dbReference type="NCBI Taxonomy" id="2038154"/>
    <lineage>
        <taxon>Eukaryota</taxon>
        <taxon>Metazoa</taxon>
        <taxon>Ecdysozoa</taxon>
        <taxon>Arthropoda</taxon>
        <taxon>Hexapoda</taxon>
        <taxon>Insecta</taxon>
        <taxon>Pterygota</taxon>
        <taxon>Neoptera</taxon>
        <taxon>Endopterygota</taxon>
        <taxon>Coleoptera</taxon>
        <taxon>Polyphaga</taxon>
        <taxon>Elateriformia</taxon>
        <taxon>Elateroidea</taxon>
        <taxon>Elateridae</taxon>
        <taxon>Agrypninae</taxon>
        <taxon>Pyrophorini</taxon>
        <taxon>Ignelater</taxon>
    </lineage>
</organism>
<gene>
    <name evidence="1" type="ORF">ILUMI_02574</name>
</gene>